<evidence type="ECO:0000256" key="2">
    <source>
        <dbReference type="ARBA" id="ARBA00022741"/>
    </source>
</evidence>
<dbReference type="InterPro" id="IPR017911">
    <property type="entry name" value="MacB-like_ATP-bd"/>
</dbReference>
<dbReference type="InterPro" id="IPR003439">
    <property type="entry name" value="ABC_transporter-like_ATP-bd"/>
</dbReference>
<dbReference type="EMBL" id="PVTD01000004">
    <property type="protein sequence ID" value="PRY23721.1"/>
    <property type="molecule type" value="Genomic_DNA"/>
</dbReference>
<dbReference type="PANTHER" id="PTHR24220:SF611">
    <property type="entry name" value="ATP-BINDING COMPONENT OF ABC TRANSPORTER-RELATED"/>
    <property type="match status" value="1"/>
</dbReference>
<sequence>MHDVDFTWPGGAFGLAIDQFHVEQGEKLFLLGASGSGKSTLLSLICGIVTPQRGKVLIAGRDLAAESGASRDRLRAESIGIIFQMFNLLPYASGLDNIILPLRFAPGRRRRCGDARTEALRLSEALGVPAELVSGGPAATLSVGQQQRVAVARAMIGRPPIIVADEPTSALDASAQEDFLNLLFEQVGSAGATLIMVSHDDRLAGRFDRVVPLKDIARVRRAAP</sequence>
<name>A0A2T0RRE2_9RHOB</name>
<dbReference type="InterPro" id="IPR015854">
    <property type="entry name" value="ABC_transpr_LolD-like"/>
</dbReference>
<dbReference type="PANTHER" id="PTHR24220">
    <property type="entry name" value="IMPORT ATP-BINDING PROTEIN"/>
    <property type="match status" value="1"/>
</dbReference>
<dbReference type="InterPro" id="IPR017871">
    <property type="entry name" value="ABC_transporter-like_CS"/>
</dbReference>
<dbReference type="Gene3D" id="3.40.50.300">
    <property type="entry name" value="P-loop containing nucleotide triphosphate hydrolases"/>
    <property type="match status" value="1"/>
</dbReference>
<evidence type="ECO:0000256" key="3">
    <source>
        <dbReference type="ARBA" id="ARBA00022840"/>
    </source>
</evidence>
<dbReference type="PROSITE" id="PS50893">
    <property type="entry name" value="ABC_TRANSPORTER_2"/>
    <property type="match status" value="1"/>
</dbReference>
<evidence type="ECO:0000259" key="4">
    <source>
        <dbReference type="PROSITE" id="PS50893"/>
    </source>
</evidence>
<dbReference type="PROSITE" id="PS00211">
    <property type="entry name" value="ABC_TRANSPORTER_1"/>
    <property type="match status" value="1"/>
</dbReference>
<keyword evidence="6" id="KW-1185">Reference proteome</keyword>
<dbReference type="SUPFAM" id="SSF52540">
    <property type="entry name" value="P-loop containing nucleoside triphosphate hydrolases"/>
    <property type="match status" value="1"/>
</dbReference>
<evidence type="ECO:0000256" key="1">
    <source>
        <dbReference type="ARBA" id="ARBA00022448"/>
    </source>
</evidence>
<dbReference type="CDD" id="cd03255">
    <property type="entry name" value="ABC_MJ0796_LolCDE_FtsE"/>
    <property type="match status" value="1"/>
</dbReference>
<evidence type="ECO:0000313" key="6">
    <source>
        <dbReference type="Proteomes" id="UP000239480"/>
    </source>
</evidence>
<gene>
    <name evidence="5" type="ORF">CLV78_104213</name>
</gene>
<proteinExistence type="predicted"/>
<dbReference type="RefSeq" id="WP_106205109.1">
    <property type="nucleotide sequence ID" value="NZ_PVTD01000004.1"/>
</dbReference>
<comment type="caution">
    <text evidence="5">The sequence shown here is derived from an EMBL/GenBank/DDBJ whole genome shotgun (WGS) entry which is preliminary data.</text>
</comment>
<organism evidence="5 6">
    <name type="scientific">Aliiruegeria haliotis</name>
    <dbReference type="NCBI Taxonomy" id="1280846"/>
    <lineage>
        <taxon>Bacteria</taxon>
        <taxon>Pseudomonadati</taxon>
        <taxon>Pseudomonadota</taxon>
        <taxon>Alphaproteobacteria</taxon>
        <taxon>Rhodobacterales</taxon>
        <taxon>Roseobacteraceae</taxon>
        <taxon>Aliiruegeria</taxon>
    </lineage>
</organism>
<protein>
    <submittedName>
        <fullName evidence="5">Putative ABC transport system ATP-binding protein</fullName>
    </submittedName>
</protein>
<dbReference type="GO" id="GO:0022857">
    <property type="term" value="F:transmembrane transporter activity"/>
    <property type="evidence" value="ECO:0007669"/>
    <property type="project" value="TreeGrafter"/>
</dbReference>
<dbReference type="GO" id="GO:0005886">
    <property type="term" value="C:plasma membrane"/>
    <property type="evidence" value="ECO:0007669"/>
    <property type="project" value="TreeGrafter"/>
</dbReference>
<evidence type="ECO:0000313" key="5">
    <source>
        <dbReference type="EMBL" id="PRY23721.1"/>
    </source>
</evidence>
<dbReference type="OrthoDB" id="9787227at2"/>
<keyword evidence="2" id="KW-0547">Nucleotide-binding</keyword>
<accession>A0A2T0RRE2</accession>
<dbReference type="GO" id="GO:0016887">
    <property type="term" value="F:ATP hydrolysis activity"/>
    <property type="evidence" value="ECO:0007669"/>
    <property type="project" value="InterPro"/>
</dbReference>
<dbReference type="AlphaFoldDB" id="A0A2T0RRE2"/>
<dbReference type="InterPro" id="IPR003593">
    <property type="entry name" value="AAA+_ATPase"/>
</dbReference>
<dbReference type="Pfam" id="PF00005">
    <property type="entry name" value="ABC_tran"/>
    <property type="match status" value="1"/>
</dbReference>
<dbReference type="SMART" id="SM00382">
    <property type="entry name" value="AAA"/>
    <property type="match status" value="1"/>
</dbReference>
<keyword evidence="1" id="KW-0813">Transport</keyword>
<dbReference type="InterPro" id="IPR027417">
    <property type="entry name" value="P-loop_NTPase"/>
</dbReference>
<feature type="domain" description="ABC transporter" evidence="4">
    <location>
        <begin position="1"/>
        <end position="223"/>
    </location>
</feature>
<reference evidence="5 6" key="1">
    <citation type="submission" date="2018-03" db="EMBL/GenBank/DDBJ databases">
        <title>Genomic Encyclopedia of Archaeal and Bacterial Type Strains, Phase II (KMG-II): from individual species to whole genera.</title>
        <authorList>
            <person name="Goeker M."/>
        </authorList>
    </citation>
    <scope>NUCLEOTIDE SEQUENCE [LARGE SCALE GENOMIC DNA]</scope>
    <source>
        <strain evidence="5 6">DSM 29328</strain>
    </source>
</reference>
<dbReference type="Proteomes" id="UP000239480">
    <property type="component" value="Unassembled WGS sequence"/>
</dbReference>
<keyword evidence="3 5" id="KW-0067">ATP-binding</keyword>
<dbReference type="GO" id="GO:0005524">
    <property type="term" value="F:ATP binding"/>
    <property type="evidence" value="ECO:0007669"/>
    <property type="project" value="UniProtKB-KW"/>
</dbReference>